<keyword evidence="8" id="KW-0902">Two-component regulatory system</keyword>
<dbReference type="Gene3D" id="3.30.565.10">
    <property type="entry name" value="Histidine kinase-like ATPase, C-terminal domain"/>
    <property type="match status" value="1"/>
</dbReference>
<dbReference type="GO" id="GO:0046983">
    <property type="term" value="F:protein dimerization activity"/>
    <property type="evidence" value="ECO:0007669"/>
    <property type="project" value="InterPro"/>
</dbReference>
<evidence type="ECO:0000256" key="2">
    <source>
        <dbReference type="ARBA" id="ARBA00012438"/>
    </source>
</evidence>
<keyword evidence="6 12" id="KW-0418">Kinase</keyword>
<evidence type="ECO:0000313" key="12">
    <source>
        <dbReference type="EMBL" id="PWJ52823.1"/>
    </source>
</evidence>
<feature type="transmembrane region" description="Helical" evidence="10">
    <location>
        <begin position="129"/>
        <end position="148"/>
    </location>
</feature>
<dbReference type="EC" id="2.7.13.3" evidence="2"/>
<feature type="transmembrane region" description="Helical" evidence="10">
    <location>
        <begin position="99"/>
        <end position="122"/>
    </location>
</feature>
<evidence type="ECO:0000256" key="3">
    <source>
        <dbReference type="ARBA" id="ARBA00022553"/>
    </source>
</evidence>
<name>A0A316A5I0_9ACTN</name>
<feature type="compositionally biased region" description="Low complexity" evidence="9">
    <location>
        <begin position="395"/>
        <end position="408"/>
    </location>
</feature>
<keyword evidence="10" id="KW-1133">Transmembrane helix</keyword>
<dbReference type="SUPFAM" id="SSF55874">
    <property type="entry name" value="ATPase domain of HSP90 chaperone/DNA topoisomerase II/histidine kinase"/>
    <property type="match status" value="1"/>
</dbReference>
<dbReference type="InterPro" id="IPR036890">
    <property type="entry name" value="HATPase_C_sf"/>
</dbReference>
<evidence type="ECO:0000256" key="10">
    <source>
        <dbReference type="SAM" id="Phobius"/>
    </source>
</evidence>
<keyword evidence="7" id="KW-0067">ATP-binding</keyword>
<gene>
    <name evidence="12" type="ORF">BXY45_11775</name>
</gene>
<dbReference type="AlphaFoldDB" id="A0A316A5I0"/>
<dbReference type="Pfam" id="PF07730">
    <property type="entry name" value="HisKA_3"/>
    <property type="match status" value="1"/>
</dbReference>
<reference evidence="12 13" key="1">
    <citation type="submission" date="2018-03" db="EMBL/GenBank/DDBJ databases">
        <title>Genomic Encyclopedia of Archaeal and Bacterial Type Strains, Phase II (KMG-II): from individual species to whole genera.</title>
        <authorList>
            <person name="Goeker M."/>
        </authorList>
    </citation>
    <scope>NUCLEOTIDE SEQUENCE [LARGE SCALE GENOMIC DNA]</scope>
    <source>
        <strain evidence="12 13">DSM 44889</strain>
    </source>
</reference>
<keyword evidence="10" id="KW-0812">Transmembrane</keyword>
<evidence type="ECO:0000313" key="13">
    <source>
        <dbReference type="Proteomes" id="UP000245469"/>
    </source>
</evidence>
<dbReference type="Gene3D" id="1.20.5.1930">
    <property type="match status" value="1"/>
</dbReference>
<protein>
    <recommendedName>
        <fullName evidence="2">histidine kinase</fullName>
        <ecNumber evidence="2">2.7.13.3</ecNumber>
    </recommendedName>
</protein>
<evidence type="ECO:0000256" key="4">
    <source>
        <dbReference type="ARBA" id="ARBA00022679"/>
    </source>
</evidence>
<keyword evidence="13" id="KW-1185">Reference proteome</keyword>
<evidence type="ECO:0000256" key="7">
    <source>
        <dbReference type="ARBA" id="ARBA00022840"/>
    </source>
</evidence>
<dbReference type="EMBL" id="QGDQ01000017">
    <property type="protein sequence ID" value="PWJ52823.1"/>
    <property type="molecule type" value="Genomic_DNA"/>
</dbReference>
<evidence type="ECO:0000259" key="11">
    <source>
        <dbReference type="Pfam" id="PF07730"/>
    </source>
</evidence>
<evidence type="ECO:0000256" key="1">
    <source>
        <dbReference type="ARBA" id="ARBA00000085"/>
    </source>
</evidence>
<feature type="transmembrane region" description="Helical" evidence="10">
    <location>
        <begin position="75"/>
        <end position="93"/>
    </location>
</feature>
<keyword evidence="5" id="KW-0547">Nucleotide-binding</keyword>
<dbReference type="PANTHER" id="PTHR24421:SF10">
    <property type="entry name" value="NITRATE_NITRITE SENSOR PROTEIN NARQ"/>
    <property type="match status" value="1"/>
</dbReference>
<evidence type="ECO:0000256" key="5">
    <source>
        <dbReference type="ARBA" id="ARBA00022741"/>
    </source>
</evidence>
<feature type="transmembrane region" description="Helical" evidence="10">
    <location>
        <begin position="160"/>
        <end position="179"/>
    </location>
</feature>
<dbReference type="GO" id="GO:0016020">
    <property type="term" value="C:membrane"/>
    <property type="evidence" value="ECO:0007669"/>
    <property type="project" value="InterPro"/>
</dbReference>
<evidence type="ECO:0000256" key="8">
    <source>
        <dbReference type="ARBA" id="ARBA00023012"/>
    </source>
</evidence>
<proteinExistence type="predicted"/>
<evidence type="ECO:0000256" key="6">
    <source>
        <dbReference type="ARBA" id="ARBA00022777"/>
    </source>
</evidence>
<comment type="catalytic activity">
    <reaction evidence="1">
        <text>ATP + protein L-histidine = ADP + protein N-phospho-L-histidine.</text>
        <dbReference type="EC" id="2.7.13.3"/>
    </reaction>
</comment>
<accession>A0A316A5I0</accession>
<keyword evidence="4" id="KW-0808">Transferase</keyword>
<dbReference type="InterPro" id="IPR050482">
    <property type="entry name" value="Sensor_HK_TwoCompSys"/>
</dbReference>
<organism evidence="12 13">
    <name type="scientific">Quadrisphaera granulorum</name>
    <dbReference type="NCBI Taxonomy" id="317664"/>
    <lineage>
        <taxon>Bacteria</taxon>
        <taxon>Bacillati</taxon>
        <taxon>Actinomycetota</taxon>
        <taxon>Actinomycetes</taxon>
        <taxon>Kineosporiales</taxon>
        <taxon>Kineosporiaceae</taxon>
        <taxon>Quadrisphaera</taxon>
    </lineage>
</organism>
<dbReference type="GO" id="GO:0005524">
    <property type="term" value="F:ATP binding"/>
    <property type="evidence" value="ECO:0007669"/>
    <property type="project" value="UniProtKB-KW"/>
</dbReference>
<comment type="caution">
    <text evidence="12">The sequence shown here is derived from an EMBL/GenBank/DDBJ whole genome shotgun (WGS) entry which is preliminary data.</text>
</comment>
<keyword evidence="10" id="KW-0472">Membrane</keyword>
<keyword evidence="3" id="KW-0597">Phosphoprotein</keyword>
<dbReference type="CDD" id="cd16917">
    <property type="entry name" value="HATPase_UhpB-NarQ-NarX-like"/>
    <property type="match status" value="1"/>
</dbReference>
<dbReference type="Proteomes" id="UP000245469">
    <property type="component" value="Unassembled WGS sequence"/>
</dbReference>
<feature type="domain" description="Signal transduction histidine kinase subgroup 3 dimerisation and phosphoacceptor" evidence="11">
    <location>
        <begin position="215"/>
        <end position="280"/>
    </location>
</feature>
<dbReference type="InterPro" id="IPR011712">
    <property type="entry name" value="Sig_transdc_His_kin_sub3_dim/P"/>
</dbReference>
<evidence type="ECO:0000256" key="9">
    <source>
        <dbReference type="SAM" id="MobiDB-lite"/>
    </source>
</evidence>
<sequence>MIGCVGDTVTAGTDGVPFVRTPVRGPAGWAGLTRWASPNRWDGWRRGPARVALEVAVVLVCAAEVLAWEHATVNSSFIIASLTVLAVIARYRWPVAAAVVAGPALGWTALLLTPLVLLFTAGQRERRDVVVVGLVAWTVVSSAALMTFQDYRYLVDDGPLRLVTDMAAAVAMSAGAAGLGRLVRTRREQAAALRELVAGRAREQALAEHAARADERAHLAREMHDVVASQVTLIAVQAAGLRMTPGVDERTRQIAETIRAAASQTTRELREVLTELRRPEAAPSAPAASTASTSVVLPPSAMAHGVTTQGAARASSPCLRALDTLWASAGCAGQLVVNVPDTLTVAEPVQHAAYRILQEGLTNAVRYAPGAVVRAGIELVASTLVVSVVNGPAPAGPAAPAAPAAAGASTEPESDLHSTTGTTTATATGTALASDLPSLSTGNGLAGVRERAESLRGHASWGPTDDGGYQLTAVLPISS</sequence>
<dbReference type="PANTHER" id="PTHR24421">
    <property type="entry name" value="NITRATE/NITRITE SENSOR PROTEIN NARX-RELATED"/>
    <property type="match status" value="1"/>
</dbReference>
<feature type="compositionally biased region" description="Low complexity" evidence="9">
    <location>
        <begin position="419"/>
        <end position="431"/>
    </location>
</feature>
<dbReference type="GO" id="GO:0000155">
    <property type="term" value="F:phosphorelay sensor kinase activity"/>
    <property type="evidence" value="ECO:0007669"/>
    <property type="project" value="InterPro"/>
</dbReference>
<feature type="region of interest" description="Disordered" evidence="9">
    <location>
        <begin position="395"/>
        <end position="451"/>
    </location>
</feature>